<dbReference type="SUPFAM" id="SSF56176">
    <property type="entry name" value="FAD-binding/transporter-associated domain-like"/>
    <property type="match status" value="1"/>
</dbReference>
<gene>
    <name evidence="3" type="ORF">DES32_1666</name>
</gene>
<evidence type="ECO:0000259" key="2">
    <source>
        <dbReference type="PROSITE" id="PS51387"/>
    </source>
</evidence>
<dbReference type="OrthoDB" id="143770at2"/>
<dbReference type="EMBL" id="QUMO01000002">
    <property type="protein sequence ID" value="REF88025.1"/>
    <property type="molecule type" value="Genomic_DNA"/>
</dbReference>
<dbReference type="InterPro" id="IPR016166">
    <property type="entry name" value="FAD-bd_PCMH"/>
</dbReference>
<evidence type="ECO:0000256" key="1">
    <source>
        <dbReference type="ARBA" id="ARBA00022827"/>
    </source>
</evidence>
<organism evidence="3 4">
    <name type="scientific">Methylovirgula ligni</name>
    <dbReference type="NCBI Taxonomy" id="569860"/>
    <lineage>
        <taxon>Bacteria</taxon>
        <taxon>Pseudomonadati</taxon>
        <taxon>Pseudomonadota</taxon>
        <taxon>Alphaproteobacteria</taxon>
        <taxon>Hyphomicrobiales</taxon>
        <taxon>Beijerinckiaceae</taxon>
        <taxon>Methylovirgula</taxon>
    </lineage>
</organism>
<keyword evidence="1" id="KW-0274">FAD</keyword>
<dbReference type="Proteomes" id="UP000256900">
    <property type="component" value="Unassembled WGS sequence"/>
</dbReference>
<feature type="domain" description="FAD-binding PCMH-type" evidence="2">
    <location>
        <begin position="17"/>
        <end position="187"/>
    </location>
</feature>
<keyword evidence="4" id="KW-1185">Reference proteome</keyword>
<accession>A0A3D9Z074</accession>
<dbReference type="Gene3D" id="3.30.465.10">
    <property type="match status" value="1"/>
</dbReference>
<dbReference type="PROSITE" id="PS51387">
    <property type="entry name" value="FAD_PCMH"/>
    <property type="match status" value="1"/>
</dbReference>
<dbReference type="RefSeq" id="WP_115836152.1">
    <property type="nucleotide sequence ID" value="NZ_CP025086.1"/>
</dbReference>
<proteinExistence type="predicted"/>
<protein>
    <submittedName>
        <fullName evidence="3">L-gulonolactone oxidase</fullName>
    </submittedName>
</protein>
<dbReference type="InterPro" id="IPR036318">
    <property type="entry name" value="FAD-bd_PCMH-like_sf"/>
</dbReference>
<dbReference type="PANTHER" id="PTHR43762">
    <property type="entry name" value="L-GULONOLACTONE OXIDASE"/>
    <property type="match status" value="1"/>
</dbReference>
<name>A0A3D9Z074_9HYPH</name>
<dbReference type="InterPro" id="IPR010031">
    <property type="entry name" value="FAD_lactone_oxidase-like"/>
</dbReference>
<dbReference type="InterPro" id="IPR016169">
    <property type="entry name" value="FAD-bd_PCMH_sub2"/>
</dbReference>
<reference evidence="3 4" key="1">
    <citation type="submission" date="2018-08" db="EMBL/GenBank/DDBJ databases">
        <title>Genomic Encyclopedia of Type Strains, Phase IV (KMG-IV): sequencing the most valuable type-strain genomes for metagenomic binning, comparative biology and taxonomic classification.</title>
        <authorList>
            <person name="Goeker M."/>
        </authorList>
    </citation>
    <scope>NUCLEOTIDE SEQUENCE [LARGE SCALE GENOMIC DNA]</scope>
    <source>
        <strain evidence="3 4">BW863</strain>
    </source>
</reference>
<comment type="caution">
    <text evidence="3">The sequence shown here is derived from an EMBL/GenBank/DDBJ whole genome shotgun (WGS) entry which is preliminary data.</text>
</comment>
<dbReference type="GO" id="GO:0016899">
    <property type="term" value="F:oxidoreductase activity, acting on the CH-OH group of donors, oxygen as acceptor"/>
    <property type="evidence" value="ECO:0007669"/>
    <property type="project" value="InterPro"/>
</dbReference>
<evidence type="ECO:0000313" key="3">
    <source>
        <dbReference type="EMBL" id="REF88025.1"/>
    </source>
</evidence>
<keyword evidence="1" id="KW-0285">Flavoprotein</keyword>
<sequence>MSEPFVTRSDILSWGRVVRAPQRVATPRFRDELDKLLGAANGASLLPIGLRRSYGDSCLNDTGDLIDMSRVDRFIAFDPAQGILRAEAGTSFSEILRLIVPHGWFLPVTPGTRFVTLGGAIANDVHGKNHHRAGTFGRHVRALGLLRSDRGHLTLTPESDAALFASTIGGLGLTGIIEWAEIALVKTDSSSLEVETIPFENLDAFWSLADASTEKFEHTVAWVDCLSRGESLGRGIFSRGNWTPYGFHDAHDDKTWKRVVADAPEFLLNPLSIGAFNELYYRLHAGRPHTKLQHYVPFFYPLDAIHGWNRLYGRSGLLQYQCLVPRATEREAIRALLEEIAKEGQASFLAVLKTFGDVPASGLFSFPRAGTTLALDFPNRGAATLALLTRLDAIVRDAGGALYPAKDGRISREMFRLSFPRWQEFEKDPAMSSDFWRRVSA</sequence>
<evidence type="ECO:0000313" key="4">
    <source>
        <dbReference type="Proteomes" id="UP000256900"/>
    </source>
</evidence>
<dbReference type="GO" id="GO:0071949">
    <property type="term" value="F:FAD binding"/>
    <property type="evidence" value="ECO:0007669"/>
    <property type="project" value="InterPro"/>
</dbReference>
<dbReference type="AlphaFoldDB" id="A0A3D9Z074"/>
<dbReference type="InterPro" id="IPR006094">
    <property type="entry name" value="Oxid_FAD_bind_N"/>
</dbReference>
<dbReference type="PANTHER" id="PTHR43762:SF1">
    <property type="entry name" value="D-ARABINONO-1,4-LACTONE OXIDASE"/>
    <property type="match status" value="1"/>
</dbReference>
<dbReference type="Pfam" id="PF01565">
    <property type="entry name" value="FAD_binding_4"/>
    <property type="match status" value="1"/>
</dbReference>